<accession>A0A9W8VBG4</accession>
<evidence type="ECO:0000256" key="1">
    <source>
        <dbReference type="SAM" id="MobiDB-lite"/>
    </source>
</evidence>
<keyword evidence="3" id="KW-1185">Reference proteome</keyword>
<dbReference type="EMBL" id="JAOQAZ010000021">
    <property type="protein sequence ID" value="KAJ4254978.1"/>
    <property type="molecule type" value="Genomic_DNA"/>
</dbReference>
<reference evidence="2" key="1">
    <citation type="submission" date="2022-09" db="EMBL/GenBank/DDBJ databases">
        <title>Fusarium specimens isolated from Avocado Roots.</title>
        <authorList>
            <person name="Stajich J."/>
            <person name="Roper C."/>
            <person name="Heimlech-Rivalta G."/>
        </authorList>
    </citation>
    <scope>NUCLEOTIDE SEQUENCE</scope>
    <source>
        <strain evidence="2">CF00136</strain>
    </source>
</reference>
<evidence type="ECO:0000313" key="2">
    <source>
        <dbReference type="EMBL" id="KAJ4254978.1"/>
    </source>
</evidence>
<sequence length="258" mass="28843">MDFKYMVSASDDVFSDNICFGNSQPSGSPGALHPTNFVARAMETPLGPRKPAEGTLRCGCCWPRPPTPPGFAGESQAPPDGLPPVTSEEESNPPNDASTARELDNKSRCVLPPLSEVLLNCGFREPWSDVMPPGVWEESHTITTLLDANLPNLDTYHMTQGRAVLFQKMQAFKSFLINDEGKRHTPREAELAVIKHLKNLFDMAGKGDEEKTTQQQESARLDFVVRWLSDIRENREKQAEKGREKARPRHLSFDRLLN</sequence>
<comment type="caution">
    <text evidence="2">The sequence shown here is derived from an EMBL/GenBank/DDBJ whole genome shotgun (WGS) entry which is preliminary data.</text>
</comment>
<dbReference type="OrthoDB" id="5054348at2759"/>
<dbReference type="Proteomes" id="UP001152049">
    <property type="component" value="Unassembled WGS sequence"/>
</dbReference>
<name>A0A9W8VBG4_9HYPO</name>
<feature type="region of interest" description="Disordered" evidence="1">
    <location>
        <begin position="236"/>
        <end position="258"/>
    </location>
</feature>
<gene>
    <name evidence="2" type="ORF">NW762_009780</name>
</gene>
<feature type="region of interest" description="Disordered" evidence="1">
    <location>
        <begin position="69"/>
        <end position="104"/>
    </location>
</feature>
<proteinExistence type="predicted"/>
<evidence type="ECO:0000313" key="3">
    <source>
        <dbReference type="Proteomes" id="UP001152049"/>
    </source>
</evidence>
<organism evidence="2 3">
    <name type="scientific">Fusarium torreyae</name>
    <dbReference type="NCBI Taxonomy" id="1237075"/>
    <lineage>
        <taxon>Eukaryota</taxon>
        <taxon>Fungi</taxon>
        <taxon>Dikarya</taxon>
        <taxon>Ascomycota</taxon>
        <taxon>Pezizomycotina</taxon>
        <taxon>Sordariomycetes</taxon>
        <taxon>Hypocreomycetidae</taxon>
        <taxon>Hypocreales</taxon>
        <taxon>Nectriaceae</taxon>
        <taxon>Fusarium</taxon>
    </lineage>
</organism>
<protein>
    <submittedName>
        <fullName evidence="2">Uncharacterized protein</fullName>
    </submittedName>
</protein>
<dbReference type="AlphaFoldDB" id="A0A9W8VBG4"/>